<gene>
    <name evidence="1" type="ORF">MLD38_027714</name>
</gene>
<keyword evidence="2" id="KW-1185">Reference proteome</keyword>
<evidence type="ECO:0000313" key="2">
    <source>
        <dbReference type="Proteomes" id="UP001057402"/>
    </source>
</evidence>
<dbReference type="Proteomes" id="UP001057402">
    <property type="component" value="Chromosome 7"/>
</dbReference>
<name>A0ACB9P4B7_9MYRT</name>
<sequence length="198" mass="21784">MTSIATSSRSPPSTAGIPPASDDAVILSVVLKLQPLVSLKTVHALVIKTPPLRTQLTYNAIIRSLAVTDYCSSSLEAVLIYREMIAWGLLPDDYTFPYVLKACALREGKQIQVHAIKTGKLASNVYVNNTLMRLYAVCGALDAAPRLFHRCPQCRRDLISWTTLIQGYVKSGFPREGLLLFFAMCEHGLVADEMTLGR</sequence>
<reference evidence="2" key="1">
    <citation type="journal article" date="2023" name="Front. Plant Sci.">
        <title>Chromosomal-level genome assembly of Melastoma candidum provides insights into trichome evolution.</title>
        <authorList>
            <person name="Zhong Y."/>
            <person name="Wu W."/>
            <person name="Sun C."/>
            <person name="Zou P."/>
            <person name="Liu Y."/>
            <person name="Dai S."/>
            <person name="Zhou R."/>
        </authorList>
    </citation>
    <scope>NUCLEOTIDE SEQUENCE [LARGE SCALE GENOMIC DNA]</scope>
</reference>
<comment type="caution">
    <text evidence="1">The sequence shown here is derived from an EMBL/GenBank/DDBJ whole genome shotgun (WGS) entry which is preliminary data.</text>
</comment>
<accession>A0ACB9P4B7</accession>
<dbReference type="EMBL" id="CM042886">
    <property type="protein sequence ID" value="KAI4343181.1"/>
    <property type="molecule type" value="Genomic_DNA"/>
</dbReference>
<evidence type="ECO:0000313" key="1">
    <source>
        <dbReference type="EMBL" id="KAI4343181.1"/>
    </source>
</evidence>
<organism evidence="1 2">
    <name type="scientific">Melastoma candidum</name>
    <dbReference type="NCBI Taxonomy" id="119954"/>
    <lineage>
        <taxon>Eukaryota</taxon>
        <taxon>Viridiplantae</taxon>
        <taxon>Streptophyta</taxon>
        <taxon>Embryophyta</taxon>
        <taxon>Tracheophyta</taxon>
        <taxon>Spermatophyta</taxon>
        <taxon>Magnoliopsida</taxon>
        <taxon>eudicotyledons</taxon>
        <taxon>Gunneridae</taxon>
        <taxon>Pentapetalae</taxon>
        <taxon>rosids</taxon>
        <taxon>malvids</taxon>
        <taxon>Myrtales</taxon>
        <taxon>Melastomataceae</taxon>
        <taxon>Melastomatoideae</taxon>
        <taxon>Melastomateae</taxon>
        <taxon>Melastoma</taxon>
    </lineage>
</organism>
<protein>
    <submittedName>
        <fullName evidence="1">Uncharacterized protein</fullName>
    </submittedName>
</protein>
<proteinExistence type="predicted"/>